<evidence type="ECO:0000313" key="1">
    <source>
        <dbReference type="EMBL" id="SBS06136.1"/>
    </source>
</evidence>
<gene>
    <name evidence="1" type="primary">Nfu_g_1_012184</name>
</gene>
<reference evidence="1" key="1">
    <citation type="submission" date="2016-05" db="EMBL/GenBank/DDBJ databases">
        <authorList>
            <person name="Lavstsen T."/>
            <person name="Jespersen J.S."/>
        </authorList>
    </citation>
    <scope>NUCLEOTIDE SEQUENCE</scope>
    <source>
        <tissue evidence="1">Brain</tissue>
    </source>
</reference>
<sequence length="88" mass="9858">NPPAKKCKLIYMLLPSQHSNGMACCNSPENQPITETDVPASSLICYGHHMFHDHLPISLICLCSCSYFIPCFFPQDSFPVSLLFGYFV</sequence>
<accession>A0A1A8RJE9</accession>
<dbReference type="EMBL" id="HAEH01017456">
    <property type="protein sequence ID" value="SBS06136.1"/>
    <property type="molecule type" value="Transcribed_RNA"/>
</dbReference>
<feature type="non-terminal residue" evidence="1">
    <location>
        <position position="88"/>
    </location>
</feature>
<feature type="non-terminal residue" evidence="1">
    <location>
        <position position="1"/>
    </location>
</feature>
<organism evidence="1">
    <name type="scientific">Nothobranchius rachovii</name>
    <name type="common">bluefin notho</name>
    <dbReference type="NCBI Taxonomy" id="451742"/>
    <lineage>
        <taxon>Eukaryota</taxon>
        <taxon>Metazoa</taxon>
        <taxon>Chordata</taxon>
        <taxon>Craniata</taxon>
        <taxon>Vertebrata</taxon>
        <taxon>Euteleostomi</taxon>
        <taxon>Actinopterygii</taxon>
        <taxon>Neopterygii</taxon>
        <taxon>Teleostei</taxon>
        <taxon>Neoteleostei</taxon>
        <taxon>Acanthomorphata</taxon>
        <taxon>Ovalentaria</taxon>
        <taxon>Atherinomorphae</taxon>
        <taxon>Cyprinodontiformes</taxon>
        <taxon>Nothobranchiidae</taxon>
        <taxon>Nothobranchius</taxon>
    </lineage>
</organism>
<protein>
    <submittedName>
        <fullName evidence="1">Uncharacterized protein</fullName>
    </submittedName>
</protein>
<dbReference type="AlphaFoldDB" id="A0A1A8RJE9"/>
<proteinExistence type="predicted"/>
<reference evidence="1" key="2">
    <citation type="submission" date="2016-06" db="EMBL/GenBank/DDBJ databases">
        <title>The genome of a short-lived fish provides insights into sex chromosome evolution and the genetic control of aging.</title>
        <authorList>
            <person name="Reichwald K."/>
            <person name="Felder M."/>
            <person name="Petzold A."/>
            <person name="Koch P."/>
            <person name="Groth M."/>
            <person name="Platzer M."/>
        </authorList>
    </citation>
    <scope>NUCLEOTIDE SEQUENCE</scope>
    <source>
        <tissue evidence="1">Brain</tissue>
    </source>
</reference>
<name>A0A1A8RJE9_9TELE</name>